<feature type="signal peptide" evidence="1">
    <location>
        <begin position="1"/>
        <end position="18"/>
    </location>
</feature>
<dbReference type="EMBL" id="JAPQKR010000005">
    <property type="protein sequence ID" value="KAJ5215702.1"/>
    <property type="molecule type" value="Genomic_DNA"/>
</dbReference>
<name>A0A9W9TAL6_9EURO</name>
<accession>A0A9W9TAL6</accession>
<keyword evidence="1" id="KW-0732">Signal</keyword>
<dbReference type="AlphaFoldDB" id="A0A9W9TAL6"/>
<dbReference type="RefSeq" id="XP_058311515.1">
    <property type="nucleotide sequence ID" value="XM_058449171.1"/>
</dbReference>
<dbReference type="Proteomes" id="UP001150904">
    <property type="component" value="Unassembled WGS sequence"/>
</dbReference>
<keyword evidence="3" id="KW-1185">Reference proteome</keyword>
<dbReference type="OrthoDB" id="160645at2759"/>
<comment type="caution">
    <text evidence="2">The sequence shown here is derived from an EMBL/GenBank/DDBJ whole genome shotgun (WGS) entry which is preliminary data.</text>
</comment>
<feature type="chain" id="PRO_5040879153" evidence="1">
    <location>
        <begin position="19"/>
        <end position="497"/>
    </location>
</feature>
<evidence type="ECO:0000256" key="1">
    <source>
        <dbReference type="SAM" id="SignalP"/>
    </source>
</evidence>
<sequence length="497" mass="53204">MYRSLVLAAAALTGLANGHPVREENLLQHHEFCLLETLVVDILRLDSKADAFCTSVLNIKTATKTLITTSTPAVATDTATEYTTGTVTTTTTATVTDTISDFFTATEVDFLTVPVTEVVDVTNTVSTTVTFDQTETATATDYFTAIITDTVSDTVTSTVTATSTAIVYDRRNIREHVVFRAAPTPFCLERLDNLYFTSACSCLKLCTPTVTTHVTVVAATPTVTITTTLPVTATEVDTVTATAMATTDITDTETVTSTVPSTVYASSFFTDVESISSTDYATVTATADSTVTETATVTTDVAVFTTVQAVATATQVCTVLAIEKFILADTDQTTVAEANLYSGSDIIVNTNSLYPPFTNPYPPTDPWYGNLPCLSMLFTCDSEQRVFINYQDDGSFTIVPGYLTSSPSTYAVSATVPPTGCTITIYAVVWGLGLIPDSDVISALYSAHINGEEFQWSNTFFGTDTWYGYKKAGAIYYTDATGTMQAVYGREGSYGTI</sequence>
<evidence type="ECO:0000313" key="2">
    <source>
        <dbReference type="EMBL" id="KAJ5215702.1"/>
    </source>
</evidence>
<evidence type="ECO:0000313" key="3">
    <source>
        <dbReference type="Proteomes" id="UP001150904"/>
    </source>
</evidence>
<reference evidence="2" key="1">
    <citation type="submission" date="2022-12" db="EMBL/GenBank/DDBJ databases">
        <authorList>
            <person name="Petersen C."/>
        </authorList>
    </citation>
    <scope>NUCLEOTIDE SEQUENCE</scope>
    <source>
        <strain evidence="2">IBT 15544</strain>
    </source>
</reference>
<protein>
    <submittedName>
        <fullName evidence="2">Uncharacterized protein</fullName>
    </submittedName>
</protein>
<organism evidence="2 3">
    <name type="scientific">Penicillium cinerascens</name>
    <dbReference type="NCBI Taxonomy" id="70096"/>
    <lineage>
        <taxon>Eukaryota</taxon>
        <taxon>Fungi</taxon>
        <taxon>Dikarya</taxon>
        <taxon>Ascomycota</taxon>
        <taxon>Pezizomycotina</taxon>
        <taxon>Eurotiomycetes</taxon>
        <taxon>Eurotiomycetidae</taxon>
        <taxon>Eurotiales</taxon>
        <taxon>Aspergillaceae</taxon>
        <taxon>Penicillium</taxon>
    </lineage>
</organism>
<proteinExistence type="predicted"/>
<gene>
    <name evidence="2" type="ORF">N7498_002109</name>
</gene>
<dbReference type="GeneID" id="83176472"/>
<reference evidence="2" key="2">
    <citation type="journal article" date="2023" name="IMA Fungus">
        <title>Comparative genomic study of the Penicillium genus elucidates a diverse pangenome and 15 lateral gene transfer events.</title>
        <authorList>
            <person name="Petersen C."/>
            <person name="Sorensen T."/>
            <person name="Nielsen M.R."/>
            <person name="Sondergaard T.E."/>
            <person name="Sorensen J.L."/>
            <person name="Fitzpatrick D.A."/>
            <person name="Frisvad J.C."/>
            <person name="Nielsen K.L."/>
        </authorList>
    </citation>
    <scope>NUCLEOTIDE SEQUENCE</scope>
    <source>
        <strain evidence="2">IBT 15544</strain>
    </source>
</reference>